<feature type="chain" id="PRO_5019715692" evidence="3">
    <location>
        <begin position="20"/>
        <end position="350"/>
    </location>
</feature>
<dbReference type="Gene3D" id="3.80.10.10">
    <property type="entry name" value="Ribonuclease Inhibitor"/>
    <property type="match status" value="1"/>
</dbReference>
<sequence>MLVVVVLALKWSAAHKCDSFEDVEMSVQPIRGEPYKTTINGCIERPAFENTIIEAYIRHQTIPRLGQDSVRNMKHLHGVQFYRCQISVIEPSAFRNVPSLRSIQIVANDLAEVPGGVFSRVPSLESLKLNSNKIFNIEEDGFGDLPLLKKIYLDHNRLEVWKKEWFTNTTEIDVMDFRYNQIKMLPKRAFSDLRRLREIYFDHNELESIQAEAFGGLKKLDYLGLRYNRLRSIDSKVFPNEVVIKSMMVDANYLNFLPKGLRTKLQVGELNIFGNPWKCPCLDQILSWLHQTNATVKTSNSCRGENVPVCSSPSTSSTCVDTVDEEVTETYLQGLRKLKPPLDKYCARLD</sequence>
<dbReference type="PANTHER" id="PTHR24369">
    <property type="entry name" value="ANTIGEN BSP, PUTATIVE-RELATED"/>
    <property type="match status" value="1"/>
</dbReference>
<gene>
    <name evidence="4" type="ORF">BDFB_011333</name>
</gene>
<dbReference type="Proteomes" id="UP000292052">
    <property type="component" value="Unassembled WGS sequence"/>
</dbReference>
<proteinExistence type="predicted"/>
<keyword evidence="3" id="KW-0732">Signal</keyword>
<accession>A0A482W4B7</accession>
<dbReference type="Pfam" id="PF13855">
    <property type="entry name" value="LRR_8"/>
    <property type="match status" value="2"/>
</dbReference>
<dbReference type="EMBL" id="QDEB01033761">
    <property type="protein sequence ID" value="RZC39517.1"/>
    <property type="molecule type" value="Genomic_DNA"/>
</dbReference>
<dbReference type="PANTHER" id="PTHR24369:SF172">
    <property type="entry name" value="LEUCINE RICH REPEAT AND FIBRONECTIN TYPE III DOMAIN CONTAINING 2"/>
    <property type="match status" value="1"/>
</dbReference>
<protein>
    <submittedName>
        <fullName evidence="4">LRR 8 domain containing protein</fullName>
    </submittedName>
</protein>
<evidence type="ECO:0000256" key="2">
    <source>
        <dbReference type="ARBA" id="ARBA00022737"/>
    </source>
</evidence>
<keyword evidence="5" id="KW-1185">Reference proteome</keyword>
<dbReference type="SUPFAM" id="SSF52058">
    <property type="entry name" value="L domain-like"/>
    <property type="match status" value="1"/>
</dbReference>
<dbReference type="InterPro" id="IPR050541">
    <property type="entry name" value="LRR_TM_domain-containing"/>
</dbReference>
<evidence type="ECO:0000313" key="5">
    <source>
        <dbReference type="Proteomes" id="UP000292052"/>
    </source>
</evidence>
<evidence type="ECO:0000313" key="4">
    <source>
        <dbReference type="EMBL" id="RZC39517.1"/>
    </source>
</evidence>
<evidence type="ECO:0000256" key="3">
    <source>
        <dbReference type="SAM" id="SignalP"/>
    </source>
</evidence>
<dbReference type="SMART" id="SM00369">
    <property type="entry name" value="LRR_TYP"/>
    <property type="match status" value="7"/>
</dbReference>
<evidence type="ECO:0000256" key="1">
    <source>
        <dbReference type="ARBA" id="ARBA00022614"/>
    </source>
</evidence>
<organism evidence="4 5">
    <name type="scientific">Asbolus verrucosus</name>
    <name type="common">Desert ironclad beetle</name>
    <dbReference type="NCBI Taxonomy" id="1661398"/>
    <lineage>
        <taxon>Eukaryota</taxon>
        <taxon>Metazoa</taxon>
        <taxon>Ecdysozoa</taxon>
        <taxon>Arthropoda</taxon>
        <taxon>Hexapoda</taxon>
        <taxon>Insecta</taxon>
        <taxon>Pterygota</taxon>
        <taxon>Neoptera</taxon>
        <taxon>Endopterygota</taxon>
        <taxon>Coleoptera</taxon>
        <taxon>Polyphaga</taxon>
        <taxon>Cucujiformia</taxon>
        <taxon>Tenebrionidae</taxon>
        <taxon>Pimeliinae</taxon>
        <taxon>Asbolus</taxon>
    </lineage>
</organism>
<name>A0A482W4B7_ASBVE</name>
<dbReference type="STRING" id="1661398.A0A482W4B7"/>
<dbReference type="AlphaFoldDB" id="A0A482W4B7"/>
<keyword evidence="1" id="KW-0433">Leucine-rich repeat</keyword>
<dbReference type="InterPro" id="IPR003591">
    <property type="entry name" value="Leu-rich_rpt_typical-subtyp"/>
</dbReference>
<dbReference type="OrthoDB" id="676979at2759"/>
<dbReference type="GO" id="GO:0005886">
    <property type="term" value="C:plasma membrane"/>
    <property type="evidence" value="ECO:0007669"/>
    <property type="project" value="TreeGrafter"/>
</dbReference>
<feature type="signal peptide" evidence="3">
    <location>
        <begin position="1"/>
        <end position="19"/>
    </location>
</feature>
<reference evidence="4 5" key="1">
    <citation type="submission" date="2017-03" db="EMBL/GenBank/DDBJ databases">
        <title>Genome of the blue death feigning beetle - Asbolus verrucosus.</title>
        <authorList>
            <person name="Rider S.D."/>
        </authorList>
    </citation>
    <scope>NUCLEOTIDE SEQUENCE [LARGE SCALE GENOMIC DNA]</scope>
    <source>
        <strain evidence="4">Butters</strain>
        <tissue evidence="4">Head and leg muscle</tissue>
    </source>
</reference>
<keyword evidence="2" id="KW-0677">Repeat</keyword>
<dbReference type="InterPro" id="IPR032675">
    <property type="entry name" value="LRR_dom_sf"/>
</dbReference>
<dbReference type="InterPro" id="IPR001611">
    <property type="entry name" value="Leu-rich_rpt"/>
</dbReference>
<comment type="caution">
    <text evidence="4">The sequence shown here is derived from an EMBL/GenBank/DDBJ whole genome shotgun (WGS) entry which is preliminary data.</text>
</comment>